<accession>A0ABM7DSI3</accession>
<dbReference type="EMBL" id="CP020373">
    <property type="protein sequence ID" value="AZQ12667.1"/>
    <property type="molecule type" value="Genomic_DNA"/>
</dbReference>
<evidence type="ECO:0000256" key="6">
    <source>
        <dbReference type="HAMAP-Rule" id="MF_01848"/>
    </source>
</evidence>
<comment type="function">
    <text evidence="6">Specifically methylates the adenine in position 1618 of 23S rRNA.</text>
</comment>
<keyword evidence="4 6" id="KW-0808">Transferase</keyword>
<evidence type="ECO:0000256" key="5">
    <source>
        <dbReference type="ARBA" id="ARBA00022691"/>
    </source>
</evidence>
<dbReference type="InterPro" id="IPR016909">
    <property type="entry name" value="rRNA_lsu_MeTfrase_F"/>
</dbReference>
<dbReference type="NCBIfam" id="NF008725">
    <property type="entry name" value="PRK11727.1"/>
    <property type="match status" value="1"/>
</dbReference>
<keyword evidence="2 6" id="KW-0698">rRNA processing</keyword>
<dbReference type="InterPro" id="IPR029063">
    <property type="entry name" value="SAM-dependent_MTases_sf"/>
</dbReference>
<proteinExistence type="inferred from homology"/>
<dbReference type="InterPro" id="IPR010286">
    <property type="entry name" value="METTL16/RlmF"/>
</dbReference>
<evidence type="ECO:0000256" key="3">
    <source>
        <dbReference type="ARBA" id="ARBA00022603"/>
    </source>
</evidence>
<keyword evidence="5 6" id="KW-0949">S-adenosyl-L-methionine</keyword>
<organism evidence="8 9">
    <name type="scientific">Shewanella khirikhana</name>
    <dbReference type="NCBI Taxonomy" id="1965282"/>
    <lineage>
        <taxon>Bacteria</taxon>
        <taxon>Pseudomonadati</taxon>
        <taxon>Pseudomonadota</taxon>
        <taxon>Gammaproteobacteria</taxon>
        <taxon>Alteromonadales</taxon>
        <taxon>Shewanellaceae</taxon>
        <taxon>Shewanella</taxon>
    </lineage>
</organism>
<dbReference type="HAMAP" id="MF_01848">
    <property type="entry name" value="23SrRNA_methyltr_F"/>
    <property type="match status" value="1"/>
</dbReference>
<keyword evidence="1 6" id="KW-0963">Cytoplasm</keyword>
<gene>
    <name evidence="6 8" type="primary">rlmF</name>
    <name evidence="8" type="ORF">STH12_03608</name>
</gene>
<feature type="region of interest" description="Disordered" evidence="7">
    <location>
        <begin position="204"/>
        <end position="224"/>
    </location>
</feature>
<comment type="subcellular location">
    <subcellularLocation>
        <location evidence="6">Cytoplasm</location>
    </subcellularLocation>
</comment>
<reference evidence="9" key="1">
    <citation type="submission" date="2017-03" db="EMBL/GenBank/DDBJ databases">
        <title>Full genome sequence of a non-lethal Shewanella isolate that potentiates virulence of Vibio parahaemolyticus causing acute hepatopancreatic necrosis disease (AHPND) in shrimp.</title>
        <authorList>
            <person name="Prachumwat A."/>
            <person name="Sritunyalucksana K."/>
        </authorList>
    </citation>
    <scope>NUCLEOTIDE SEQUENCE [LARGE SCALE GENOMIC DNA]</scope>
    <source>
        <strain evidence="9">TH2012</strain>
    </source>
</reference>
<protein>
    <recommendedName>
        <fullName evidence="6">Ribosomal RNA large subunit methyltransferase F</fullName>
        <ecNumber evidence="6">2.1.1.181</ecNumber>
    </recommendedName>
    <alternativeName>
        <fullName evidence="6">23S rRNA mA1618 methyltransferase</fullName>
    </alternativeName>
    <alternativeName>
        <fullName evidence="6">rRNA adenine N-6-methyltransferase</fullName>
    </alternativeName>
</protein>
<dbReference type="RefSeq" id="WP_126168818.1">
    <property type="nucleotide sequence ID" value="NZ_CP020373.1"/>
</dbReference>
<comment type="similarity">
    <text evidence="6">Belongs to the methyltransferase superfamily. METTL16/RlmF family.</text>
</comment>
<dbReference type="SUPFAM" id="SSF53335">
    <property type="entry name" value="S-adenosyl-L-methionine-dependent methyltransferases"/>
    <property type="match status" value="1"/>
</dbReference>
<evidence type="ECO:0000256" key="1">
    <source>
        <dbReference type="ARBA" id="ARBA00022490"/>
    </source>
</evidence>
<sequence length="307" mass="33244">MKPKQTQGKGLHPDNAHRDGYDFGALVASFPPLKAFVRPNAYGNPSIDFARPEAVKALNCALLKHHYGIQGWDIPKGFLCPPIPGRVDYLHHLEGLLAQTPAAEGLPVLDIGTGANGIYALLAASRFGRNVVATDIAKASLANVAKVLAANPLLNARVSLRHQANPKRIFAGVVTDEERFAACVCNPPFHASADDAAGGSRKKLAGLAKSRGKQTGSTDKAGAPRLNFGGQDAELWCDGGELRFLLRMIEESARRPKLCLWFSSLVSKGENVRPCKRQLQKLGAAEVKVLEMHQAMKITRVLTWRFD</sequence>
<evidence type="ECO:0000256" key="7">
    <source>
        <dbReference type="SAM" id="MobiDB-lite"/>
    </source>
</evidence>
<dbReference type="PANTHER" id="PTHR13393:SF0">
    <property type="entry name" value="RNA N6-ADENOSINE-METHYLTRANSFERASE METTL16"/>
    <property type="match status" value="1"/>
</dbReference>
<evidence type="ECO:0000256" key="2">
    <source>
        <dbReference type="ARBA" id="ARBA00022552"/>
    </source>
</evidence>
<dbReference type="Proteomes" id="UP000278437">
    <property type="component" value="Chromosome"/>
</dbReference>
<dbReference type="PIRSF" id="PIRSF029038">
    <property type="entry name" value="Mtase_YbiN_prd"/>
    <property type="match status" value="1"/>
</dbReference>
<keyword evidence="3 6" id="KW-0489">Methyltransferase</keyword>
<name>A0ABM7DSI3_9GAMM</name>
<comment type="catalytic activity">
    <reaction evidence="6">
        <text>adenosine(1618) in 23S rRNA + S-adenosyl-L-methionine = N(6)-methyladenosine(1618) in 23S rRNA + S-adenosyl-L-homocysteine + H(+)</text>
        <dbReference type="Rhea" id="RHEA:16497"/>
        <dbReference type="Rhea" id="RHEA-COMP:10229"/>
        <dbReference type="Rhea" id="RHEA-COMP:10231"/>
        <dbReference type="ChEBI" id="CHEBI:15378"/>
        <dbReference type="ChEBI" id="CHEBI:57856"/>
        <dbReference type="ChEBI" id="CHEBI:59789"/>
        <dbReference type="ChEBI" id="CHEBI:74411"/>
        <dbReference type="ChEBI" id="CHEBI:74449"/>
        <dbReference type="EC" id="2.1.1.181"/>
    </reaction>
</comment>
<dbReference type="Pfam" id="PF05971">
    <property type="entry name" value="Methyltransf_10"/>
    <property type="match status" value="1"/>
</dbReference>
<dbReference type="EC" id="2.1.1.181" evidence="6"/>
<evidence type="ECO:0000313" key="8">
    <source>
        <dbReference type="EMBL" id="AZQ12667.1"/>
    </source>
</evidence>
<evidence type="ECO:0000256" key="4">
    <source>
        <dbReference type="ARBA" id="ARBA00022679"/>
    </source>
</evidence>
<dbReference type="PANTHER" id="PTHR13393">
    <property type="entry name" value="SAM-DEPENDENT METHYLTRANSFERASE"/>
    <property type="match status" value="1"/>
</dbReference>
<dbReference type="CDD" id="cd02440">
    <property type="entry name" value="AdoMet_MTases"/>
    <property type="match status" value="1"/>
</dbReference>
<dbReference type="GO" id="GO:0052907">
    <property type="term" value="F:23S rRNA (adenine(1618)-N(6))-methyltransferase activity"/>
    <property type="evidence" value="ECO:0007669"/>
    <property type="project" value="UniProtKB-EC"/>
</dbReference>
<dbReference type="InterPro" id="IPR002052">
    <property type="entry name" value="DNA_methylase_N6_adenine_CS"/>
</dbReference>
<dbReference type="Gene3D" id="3.40.50.150">
    <property type="entry name" value="Vaccinia Virus protein VP39"/>
    <property type="match status" value="1"/>
</dbReference>
<dbReference type="PROSITE" id="PS00092">
    <property type="entry name" value="N6_MTASE"/>
    <property type="match status" value="1"/>
</dbReference>
<evidence type="ECO:0000313" key="9">
    <source>
        <dbReference type="Proteomes" id="UP000278437"/>
    </source>
</evidence>
<keyword evidence="9" id="KW-1185">Reference proteome</keyword>